<gene>
    <name evidence="1" type="ORF">E2C01_035617</name>
</gene>
<reference evidence="1 2" key="1">
    <citation type="submission" date="2019-05" db="EMBL/GenBank/DDBJ databases">
        <title>Another draft genome of Portunus trituberculatus and its Hox gene families provides insights of decapod evolution.</title>
        <authorList>
            <person name="Jeong J.-H."/>
            <person name="Song I."/>
            <person name="Kim S."/>
            <person name="Choi T."/>
            <person name="Kim D."/>
            <person name="Ryu S."/>
            <person name="Kim W."/>
        </authorList>
    </citation>
    <scope>NUCLEOTIDE SEQUENCE [LARGE SCALE GENOMIC DNA]</scope>
    <source>
        <tissue evidence="1">Muscle</tissue>
    </source>
</reference>
<evidence type="ECO:0000313" key="1">
    <source>
        <dbReference type="EMBL" id="MPC42005.1"/>
    </source>
</evidence>
<comment type="caution">
    <text evidence="1">The sequence shown here is derived from an EMBL/GenBank/DDBJ whole genome shotgun (WGS) entry which is preliminary data.</text>
</comment>
<accession>A0A5B7F8U8</accession>
<organism evidence="1 2">
    <name type="scientific">Portunus trituberculatus</name>
    <name type="common">Swimming crab</name>
    <name type="synonym">Neptunus trituberculatus</name>
    <dbReference type="NCBI Taxonomy" id="210409"/>
    <lineage>
        <taxon>Eukaryota</taxon>
        <taxon>Metazoa</taxon>
        <taxon>Ecdysozoa</taxon>
        <taxon>Arthropoda</taxon>
        <taxon>Crustacea</taxon>
        <taxon>Multicrustacea</taxon>
        <taxon>Malacostraca</taxon>
        <taxon>Eumalacostraca</taxon>
        <taxon>Eucarida</taxon>
        <taxon>Decapoda</taxon>
        <taxon>Pleocyemata</taxon>
        <taxon>Brachyura</taxon>
        <taxon>Eubrachyura</taxon>
        <taxon>Portunoidea</taxon>
        <taxon>Portunidae</taxon>
        <taxon>Portuninae</taxon>
        <taxon>Portunus</taxon>
    </lineage>
</organism>
<dbReference type="Proteomes" id="UP000324222">
    <property type="component" value="Unassembled WGS sequence"/>
</dbReference>
<sequence length="80" mass="8759">MSQRSLVDRRNLHVVIGVETPPGVCSALRVGVEEEEEEDEGSHRGCHRVSVMWAPDGSGLLASSRNTTLRVSLLFGLKED</sequence>
<proteinExistence type="predicted"/>
<name>A0A5B7F8U8_PORTR</name>
<protein>
    <submittedName>
        <fullName evidence="1">Uncharacterized protein</fullName>
    </submittedName>
</protein>
<dbReference type="AlphaFoldDB" id="A0A5B7F8U8"/>
<evidence type="ECO:0000313" key="2">
    <source>
        <dbReference type="Proteomes" id="UP000324222"/>
    </source>
</evidence>
<dbReference type="OrthoDB" id="410315at2759"/>
<keyword evidence="2" id="KW-1185">Reference proteome</keyword>
<dbReference type="EMBL" id="VSRR010005271">
    <property type="protein sequence ID" value="MPC42005.1"/>
    <property type="molecule type" value="Genomic_DNA"/>
</dbReference>